<evidence type="ECO:0000256" key="1">
    <source>
        <dbReference type="ARBA" id="ARBA00004370"/>
    </source>
</evidence>
<dbReference type="InterPro" id="IPR001064">
    <property type="entry name" value="Beta/gamma_crystallin"/>
</dbReference>
<reference evidence="8" key="1">
    <citation type="submission" date="2015-07" db="EMBL/GenBank/DDBJ databases">
        <title>Discovery of a poly(ethylene terephthalate assimilation.</title>
        <authorList>
            <person name="Yoshida S."/>
            <person name="Hiraga K."/>
            <person name="Takehana T."/>
            <person name="Taniguchi I."/>
            <person name="Yamaji H."/>
            <person name="Maeda Y."/>
            <person name="Toyohara K."/>
            <person name="Miyamoto K."/>
            <person name="Kimura Y."/>
            <person name="Oda K."/>
        </authorList>
    </citation>
    <scope>NUCLEOTIDE SEQUENCE [LARGE SCALE GENOMIC DNA]</scope>
    <source>
        <strain evidence="8">NBRC 110686 / TISTR 2288 / 201-F6</strain>
    </source>
</reference>
<dbReference type="STRING" id="1547922.ISF6_1148"/>
<comment type="subcellular location">
    <subcellularLocation>
        <location evidence="1">Membrane</location>
    </subcellularLocation>
</comment>
<gene>
    <name evidence="7" type="ORF">ISF6_1148</name>
</gene>
<reference evidence="7 8" key="2">
    <citation type="journal article" date="2016" name="Science">
        <title>A bacterium that degrades and assimilates poly(ethylene terephthalate).</title>
        <authorList>
            <person name="Yoshida S."/>
            <person name="Hiraga K."/>
            <person name="Takehana T."/>
            <person name="Taniguchi I."/>
            <person name="Yamaji H."/>
            <person name="Maeda Y."/>
            <person name="Toyohara K."/>
            <person name="Miyamoto K."/>
            <person name="Kimura Y."/>
            <person name="Oda K."/>
        </authorList>
    </citation>
    <scope>NUCLEOTIDE SEQUENCE [LARGE SCALE GENOMIC DNA]</scope>
    <source>
        <strain evidence="8">NBRC 110686 / TISTR 2288 / 201-F6</strain>
    </source>
</reference>
<dbReference type="SMART" id="SM00247">
    <property type="entry name" value="XTALbg"/>
    <property type="match status" value="3"/>
</dbReference>
<evidence type="ECO:0000256" key="2">
    <source>
        <dbReference type="ARBA" id="ARBA00009646"/>
    </source>
</evidence>
<keyword evidence="4" id="KW-0472">Membrane</keyword>
<evidence type="ECO:0000259" key="6">
    <source>
        <dbReference type="PROSITE" id="PS50915"/>
    </source>
</evidence>
<dbReference type="InterPro" id="IPR011024">
    <property type="entry name" value="G_crystallin-like"/>
</dbReference>
<evidence type="ECO:0000256" key="3">
    <source>
        <dbReference type="ARBA" id="ARBA00022737"/>
    </source>
</evidence>
<accession>A0A0K8NY94</accession>
<dbReference type="SUPFAM" id="SSF49695">
    <property type="entry name" value="gamma-Crystallin-like"/>
    <property type="match status" value="2"/>
</dbReference>
<dbReference type="PANTHER" id="PTHR35603">
    <property type="match status" value="1"/>
</dbReference>
<protein>
    <recommendedName>
        <fullName evidence="6">Beta/gamma crystallin 'Greek key' domain-containing protein</fullName>
    </recommendedName>
</protein>
<sequence length="450" mass="47798">MTTSPATPVRGAGRRGLIALATALVALPAAAQLTVYERDGYAGQALTADRPVPDLQRQRFDNRAASAVVRGGAWEVCEDPGFRGRCVRLEPGSYASLASTGLSRRVSSLRPAADLPPAAPAAERIRFFDGERFSGATFSTDQTLTQLQRHGFDDRASSVVVDGGTWELCSDARFGGRCVSFSPGEYPSLAAVGLDRRVSSVRKVAAEAPVAVDTPAVRFFESEYARGASFVADGALPNLERAGFGGRAASAEVRAGRWEVCEDPRWGGGCAILSPGRYPTVASMGLSDRVASVREAVDEVVASPVYDPRRRPQERLYQARVLEVREVRDGPQQRCWIEREPVADGAPRPNVAGAVAGAVIGGILGHQIGGGSGRDAATAIGIFGGAVAGSKVNRQAPATQDVQRCTSDQAAGPPSYYDVRYDFRGMEHRVQMTTPPQATVTVNERGEPRV</sequence>
<name>A0A0K8NY94_PISS1</name>
<feature type="domain" description="Beta/gamma crystallin 'Greek key'" evidence="6">
    <location>
        <begin position="72"/>
        <end position="113"/>
    </location>
</feature>
<dbReference type="Proteomes" id="UP000037660">
    <property type="component" value="Unassembled WGS sequence"/>
</dbReference>
<feature type="signal peptide" evidence="5">
    <location>
        <begin position="1"/>
        <end position="31"/>
    </location>
</feature>
<dbReference type="RefSeq" id="WP_054019437.1">
    <property type="nucleotide sequence ID" value="NZ_BBYR01000021.1"/>
</dbReference>
<keyword evidence="5" id="KW-0732">Signal</keyword>
<dbReference type="Gene3D" id="2.60.20.10">
    <property type="entry name" value="Crystallins"/>
    <property type="match status" value="3"/>
</dbReference>
<evidence type="ECO:0000256" key="4">
    <source>
        <dbReference type="ARBA" id="ARBA00023136"/>
    </source>
</evidence>
<evidence type="ECO:0000313" key="7">
    <source>
        <dbReference type="EMBL" id="GAP35377.1"/>
    </source>
</evidence>
<evidence type="ECO:0000256" key="5">
    <source>
        <dbReference type="SAM" id="SignalP"/>
    </source>
</evidence>
<dbReference type="Pfam" id="PF00030">
    <property type="entry name" value="Crystall"/>
    <property type="match status" value="3"/>
</dbReference>
<evidence type="ECO:0000313" key="8">
    <source>
        <dbReference type="Proteomes" id="UP000037660"/>
    </source>
</evidence>
<organism evidence="7 8">
    <name type="scientific">Piscinibacter sakaiensis</name>
    <name type="common">Ideonella sakaiensis</name>
    <dbReference type="NCBI Taxonomy" id="1547922"/>
    <lineage>
        <taxon>Bacteria</taxon>
        <taxon>Pseudomonadati</taxon>
        <taxon>Pseudomonadota</taxon>
        <taxon>Betaproteobacteria</taxon>
        <taxon>Burkholderiales</taxon>
        <taxon>Sphaerotilaceae</taxon>
        <taxon>Piscinibacter</taxon>
    </lineage>
</organism>
<feature type="domain" description="Beta/gamma crystallin 'Greek key'" evidence="6">
    <location>
        <begin position="164"/>
        <end position="205"/>
    </location>
</feature>
<dbReference type="PROSITE" id="PS50915">
    <property type="entry name" value="CRYSTALLIN_BETA_GAMMA"/>
    <property type="match status" value="2"/>
</dbReference>
<comment type="caution">
    <text evidence="7">The sequence shown here is derived from an EMBL/GenBank/DDBJ whole genome shotgun (WGS) entry which is preliminary data.</text>
</comment>
<dbReference type="GO" id="GO:0019867">
    <property type="term" value="C:outer membrane"/>
    <property type="evidence" value="ECO:0007669"/>
    <property type="project" value="InterPro"/>
</dbReference>
<feature type="chain" id="PRO_5005513526" description="Beta/gamma crystallin 'Greek key' domain-containing protein" evidence="5">
    <location>
        <begin position="32"/>
        <end position="450"/>
    </location>
</feature>
<dbReference type="InterPro" id="IPR051407">
    <property type="entry name" value="Bact_OM_lipoprot/Surf_antigen"/>
</dbReference>
<dbReference type="AlphaFoldDB" id="A0A0K8NY94"/>
<comment type="similarity">
    <text evidence="2">Belongs to the beta/gamma-crystallin family.</text>
</comment>
<dbReference type="PANTHER" id="PTHR35603:SF2">
    <property type="entry name" value="OUTER MEMBRANE LIPOPROTEIN"/>
    <property type="match status" value="1"/>
</dbReference>
<proteinExistence type="inferred from homology"/>
<dbReference type="EMBL" id="BBYR01000021">
    <property type="protein sequence ID" value="GAP35377.1"/>
    <property type="molecule type" value="Genomic_DNA"/>
</dbReference>
<keyword evidence="3" id="KW-0677">Repeat</keyword>
<keyword evidence="8" id="KW-1185">Reference proteome</keyword>